<sequence length="301" mass="33924">METREALSEDGGFLAEVAVRSLHVWITETRILRVVTHDSLTKAQKAHAEYTLQNDASLPTPEPAESAEFTVVVRIHTENCFLQPDTAWNPARTHAGLFEDIKLRFTGVSPLRPDGLVDNFESAYNNTEWLMSQIPEATKEHQGLLSGENGLRRLMFRHVLFEPLTEANTYSEQELALPPVYRTEGWPVVSPTSQAALQAIRDTHRTRPLQAYDMHGALIPPGEYMSKLRGAVAVVRFNMAAYVFGQVPKHRHTFVGDVTYIRVLVPPTAPSVPVSPWKRNVHARDPFSDLLRSPRKMARLQ</sequence>
<reference evidence="1 2" key="1">
    <citation type="journal article" date="2012" name="Proc. Natl. Acad. Sci. U.S.A.">
        <title>Comparative genomics of Ceriporiopsis subvermispora and Phanerochaete chrysosporium provide insight into selective ligninolysis.</title>
        <authorList>
            <person name="Fernandez-Fueyo E."/>
            <person name="Ruiz-Duenas F.J."/>
            <person name="Ferreira P."/>
            <person name="Floudas D."/>
            <person name="Hibbett D.S."/>
            <person name="Canessa P."/>
            <person name="Larrondo L.F."/>
            <person name="James T.Y."/>
            <person name="Seelenfreund D."/>
            <person name="Lobos S."/>
            <person name="Polanco R."/>
            <person name="Tello M."/>
            <person name="Honda Y."/>
            <person name="Watanabe T."/>
            <person name="Watanabe T."/>
            <person name="Ryu J.S."/>
            <person name="Kubicek C.P."/>
            <person name="Schmoll M."/>
            <person name="Gaskell J."/>
            <person name="Hammel K.E."/>
            <person name="St John F.J."/>
            <person name="Vanden Wymelenberg A."/>
            <person name="Sabat G."/>
            <person name="Splinter BonDurant S."/>
            <person name="Syed K."/>
            <person name="Yadav J.S."/>
            <person name="Doddapaneni H."/>
            <person name="Subramanian V."/>
            <person name="Lavin J.L."/>
            <person name="Oguiza J.A."/>
            <person name="Perez G."/>
            <person name="Pisabarro A.G."/>
            <person name="Ramirez L."/>
            <person name="Santoyo F."/>
            <person name="Master E."/>
            <person name="Coutinho P.M."/>
            <person name="Henrissat B."/>
            <person name="Lombard V."/>
            <person name="Magnuson J.K."/>
            <person name="Kuees U."/>
            <person name="Hori C."/>
            <person name="Igarashi K."/>
            <person name="Samejima M."/>
            <person name="Held B.W."/>
            <person name="Barry K.W."/>
            <person name="LaButti K.M."/>
            <person name="Lapidus A."/>
            <person name="Lindquist E.A."/>
            <person name="Lucas S.M."/>
            <person name="Riley R."/>
            <person name="Salamov A.A."/>
            <person name="Hoffmeister D."/>
            <person name="Schwenk D."/>
            <person name="Hadar Y."/>
            <person name="Yarden O."/>
            <person name="de Vries R.P."/>
            <person name="Wiebenga A."/>
            <person name="Stenlid J."/>
            <person name="Eastwood D."/>
            <person name="Grigoriev I.V."/>
            <person name="Berka R.M."/>
            <person name="Blanchette R.A."/>
            <person name="Kersten P."/>
            <person name="Martinez A.T."/>
            <person name="Vicuna R."/>
            <person name="Cullen D."/>
        </authorList>
    </citation>
    <scope>NUCLEOTIDE SEQUENCE [LARGE SCALE GENOMIC DNA]</scope>
    <source>
        <strain evidence="1 2">B</strain>
    </source>
</reference>
<dbReference type="AlphaFoldDB" id="M2RAL9"/>
<gene>
    <name evidence="1" type="ORF">CERSUDRAFT_75057</name>
</gene>
<accession>M2RAL9</accession>
<protein>
    <submittedName>
        <fullName evidence="1">Uncharacterized protein</fullName>
    </submittedName>
</protein>
<proteinExistence type="predicted"/>
<dbReference type="Proteomes" id="UP000016930">
    <property type="component" value="Unassembled WGS sequence"/>
</dbReference>
<evidence type="ECO:0000313" key="2">
    <source>
        <dbReference type="Proteomes" id="UP000016930"/>
    </source>
</evidence>
<dbReference type="EMBL" id="KB445800">
    <property type="protein sequence ID" value="EMD35467.1"/>
    <property type="molecule type" value="Genomic_DNA"/>
</dbReference>
<keyword evidence="2" id="KW-1185">Reference proteome</keyword>
<dbReference type="OrthoDB" id="2758200at2759"/>
<name>M2RAL9_CERS8</name>
<evidence type="ECO:0000313" key="1">
    <source>
        <dbReference type="EMBL" id="EMD35467.1"/>
    </source>
</evidence>
<dbReference type="HOGENOM" id="CLU_046434_1_1_1"/>
<organism evidence="1 2">
    <name type="scientific">Ceriporiopsis subvermispora (strain B)</name>
    <name type="common">White-rot fungus</name>
    <name type="synonym">Gelatoporia subvermispora</name>
    <dbReference type="NCBI Taxonomy" id="914234"/>
    <lineage>
        <taxon>Eukaryota</taxon>
        <taxon>Fungi</taxon>
        <taxon>Dikarya</taxon>
        <taxon>Basidiomycota</taxon>
        <taxon>Agaricomycotina</taxon>
        <taxon>Agaricomycetes</taxon>
        <taxon>Polyporales</taxon>
        <taxon>Gelatoporiaceae</taxon>
        <taxon>Gelatoporia</taxon>
    </lineage>
</organism>